<dbReference type="HOGENOM" id="CLU_2444375_0_0_1"/>
<protein>
    <submittedName>
        <fullName evidence="1">Uncharacterized protein</fullName>
    </submittedName>
</protein>
<evidence type="ECO:0000313" key="1">
    <source>
        <dbReference type="EnsemblPlants" id="OB02G13350.1"/>
    </source>
</evidence>
<dbReference type="Proteomes" id="UP000006038">
    <property type="component" value="Unassembled WGS sequence"/>
</dbReference>
<name>J3L9L8_ORYBR</name>
<reference evidence="1" key="1">
    <citation type="submission" date="2013-04" db="UniProtKB">
        <authorList>
            <consortium name="EnsemblPlants"/>
        </authorList>
    </citation>
    <scope>IDENTIFICATION</scope>
</reference>
<dbReference type="Gramene" id="OB02G13350.1">
    <property type="protein sequence ID" value="OB02G13350.1"/>
    <property type="gene ID" value="OB02G13350"/>
</dbReference>
<evidence type="ECO:0000313" key="2">
    <source>
        <dbReference type="Proteomes" id="UP000006038"/>
    </source>
</evidence>
<dbReference type="AlphaFoldDB" id="J3L9L8"/>
<accession>J3L9L8</accession>
<sequence length="90" mass="10241">MKTGQKGVKLLRYQVPFKSSGLVFSCSCQAQDFSPSFFFLRKHRCVRSSSGPIRASSVMDVLATLQSTRYLYSFFIQQPLGYQIFIADIE</sequence>
<dbReference type="EnsemblPlants" id="OB02G13350.1">
    <property type="protein sequence ID" value="OB02G13350.1"/>
    <property type="gene ID" value="OB02G13350"/>
</dbReference>
<proteinExistence type="predicted"/>
<organism evidence="1">
    <name type="scientific">Oryza brachyantha</name>
    <name type="common">malo sina</name>
    <dbReference type="NCBI Taxonomy" id="4533"/>
    <lineage>
        <taxon>Eukaryota</taxon>
        <taxon>Viridiplantae</taxon>
        <taxon>Streptophyta</taxon>
        <taxon>Embryophyta</taxon>
        <taxon>Tracheophyta</taxon>
        <taxon>Spermatophyta</taxon>
        <taxon>Magnoliopsida</taxon>
        <taxon>Liliopsida</taxon>
        <taxon>Poales</taxon>
        <taxon>Poaceae</taxon>
        <taxon>BOP clade</taxon>
        <taxon>Oryzoideae</taxon>
        <taxon>Oryzeae</taxon>
        <taxon>Oryzinae</taxon>
        <taxon>Oryza</taxon>
    </lineage>
</organism>
<keyword evidence="2" id="KW-1185">Reference proteome</keyword>